<organism evidence="9 10">
    <name type="scientific">Ambrosiozyma monospora</name>
    <name type="common">Yeast</name>
    <name type="synonym">Endomycopsis monosporus</name>
    <dbReference type="NCBI Taxonomy" id="43982"/>
    <lineage>
        <taxon>Eukaryota</taxon>
        <taxon>Fungi</taxon>
        <taxon>Dikarya</taxon>
        <taxon>Ascomycota</taxon>
        <taxon>Saccharomycotina</taxon>
        <taxon>Pichiomycetes</taxon>
        <taxon>Pichiales</taxon>
        <taxon>Pichiaceae</taxon>
        <taxon>Ambrosiozyma</taxon>
    </lineage>
</organism>
<dbReference type="SUPFAM" id="SSF103473">
    <property type="entry name" value="MFS general substrate transporter"/>
    <property type="match status" value="1"/>
</dbReference>
<keyword evidence="3" id="KW-0813">Transport</keyword>
<dbReference type="GO" id="GO:0016020">
    <property type="term" value="C:membrane"/>
    <property type="evidence" value="ECO:0007669"/>
    <property type="project" value="UniProtKB-SubCell"/>
</dbReference>
<dbReference type="Proteomes" id="UP001165063">
    <property type="component" value="Unassembled WGS sequence"/>
</dbReference>
<keyword evidence="6 7" id="KW-0472">Membrane</keyword>
<comment type="similarity">
    <text evidence="2">Belongs to the major facilitator superfamily. Sugar transporter (TC 2.A.1.1) family.</text>
</comment>
<comment type="subcellular location">
    <subcellularLocation>
        <location evidence="1">Membrane</location>
        <topology evidence="1">Multi-pass membrane protein</topology>
    </subcellularLocation>
</comment>
<gene>
    <name evidence="9" type="ORF">Amon01_000649000</name>
</gene>
<keyword evidence="10" id="KW-1185">Reference proteome</keyword>
<dbReference type="Gene3D" id="1.20.1250.20">
    <property type="entry name" value="MFS general substrate transporter like domains"/>
    <property type="match status" value="1"/>
</dbReference>
<feature type="transmembrane region" description="Helical" evidence="7">
    <location>
        <begin position="57"/>
        <end position="79"/>
    </location>
</feature>
<keyword evidence="4 7" id="KW-0812">Transmembrane</keyword>
<sequence length="189" mass="20682">MLGQQFAGINSIIFYGVKILNGMFPEASILINCMVSVSNMVITLIASLFLDRLGRIPLLLTSLGLMGFASVGLSVGVLFDNSALTVLSIFSYVGSFAIGCGPIPFLYVSEVSQIEVKDLAQSWATDCNWASVFVIGSIFPPLNAWIGGYTYFLFAGVCFLFFAYAKVSFPETKGKQTYADVWKHYDRDD</sequence>
<evidence type="ECO:0000256" key="2">
    <source>
        <dbReference type="ARBA" id="ARBA00010992"/>
    </source>
</evidence>
<dbReference type="EMBL" id="BSXU01004157">
    <property type="protein sequence ID" value="GMG41164.1"/>
    <property type="molecule type" value="Genomic_DNA"/>
</dbReference>
<dbReference type="Pfam" id="PF00083">
    <property type="entry name" value="Sugar_tr"/>
    <property type="match status" value="1"/>
</dbReference>
<proteinExistence type="inferred from homology"/>
<dbReference type="InterPro" id="IPR020846">
    <property type="entry name" value="MFS_dom"/>
</dbReference>
<dbReference type="AlphaFoldDB" id="A0A9W7DHT3"/>
<dbReference type="InterPro" id="IPR045263">
    <property type="entry name" value="GLUT"/>
</dbReference>
<dbReference type="PROSITE" id="PS50850">
    <property type="entry name" value="MFS"/>
    <property type="match status" value="1"/>
</dbReference>
<dbReference type="PANTHER" id="PTHR23503:SF8">
    <property type="entry name" value="FACILITATED GLUCOSE TRANSPORTER PROTEIN 1"/>
    <property type="match status" value="1"/>
</dbReference>
<dbReference type="InterPro" id="IPR003663">
    <property type="entry name" value="Sugar/inositol_transpt"/>
</dbReference>
<reference evidence="9" key="1">
    <citation type="submission" date="2023-04" db="EMBL/GenBank/DDBJ databases">
        <title>Ambrosiozyma monospora NBRC 1965.</title>
        <authorList>
            <person name="Ichikawa N."/>
            <person name="Sato H."/>
            <person name="Tonouchi N."/>
        </authorList>
    </citation>
    <scope>NUCLEOTIDE SEQUENCE</scope>
    <source>
        <strain evidence="9">NBRC 1965</strain>
    </source>
</reference>
<dbReference type="InterPro" id="IPR005828">
    <property type="entry name" value="MFS_sugar_transport-like"/>
</dbReference>
<evidence type="ECO:0000256" key="3">
    <source>
        <dbReference type="ARBA" id="ARBA00022448"/>
    </source>
</evidence>
<accession>A0A9W7DHT3</accession>
<evidence type="ECO:0000313" key="10">
    <source>
        <dbReference type="Proteomes" id="UP001165063"/>
    </source>
</evidence>
<name>A0A9W7DHT3_AMBMO</name>
<feature type="domain" description="Major facilitator superfamily (MFS) profile" evidence="8">
    <location>
        <begin position="1"/>
        <end position="173"/>
    </location>
</feature>
<evidence type="ECO:0000256" key="6">
    <source>
        <dbReference type="ARBA" id="ARBA00023136"/>
    </source>
</evidence>
<dbReference type="GO" id="GO:0015149">
    <property type="term" value="F:hexose transmembrane transporter activity"/>
    <property type="evidence" value="ECO:0007669"/>
    <property type="project" value="TreeGrafter"/>
</dbReference>
<evidence type="ECO:0000256" key="5">
    <source>
        <dbReference type="ARBA" id="ARBA00022989"/>
    </source>
</evidence>
<comment type="caution">
    <text evidence="9">The sequence shown here is derived from an EMBL/GenBank/DDBJ whole genome shotgun (WGS) entry which is preliminary data.</text>
</comment>
<dbReference type="OrthoDB" id="4540492at2759"/>
<feature type="transmembrane region" description="Helical" evidence="7">
    <location>
        <begin position="85"/>
        <end position="108"/>
    </location>
</feature>
<protein>
    <submittedName>
        <fullName evidence="9">Unnamed protein product</fullName>
    </submittedName>
</protein>
<feature type="transmembrane region" description="Helical" evidence="7">
    <location>
        <begin position="145"/>
        <end position="165"/>
    </location>
</feature>
<dbReference type="PANTHER" id="PTHR23503">
    <property type="entry name" value="SOLUTE CARRIER FAMILY 2"/>
    <property type="match status" value="1"/>
</dbReference>
<dbReference type="PRINTS" id="PR00171">
    <property type="entry name" value="SUGRTRNSPORT"/>
</dbReference>
<evidence type="ECO:0000256" key="4">
    <source>
        <dbReference type="ARBA" id="ARBA00022692"/>
    </source>
</evidence>
<evidence type="ECO:0000313" key="9">
    <source>
        <dbReference type="EMBL" id="GMG41164.1"/>
    </source>
</evidence>
<dbReference type="InterPro" id="IPR036259">
    <property type="entry name" value="MFS_trans_sf"/>
</dbReference>
<evidence type="ECO:0000259" key="8">
    <source>
        <dbReference type="PROSITE" id="PS50850"/>
    </source>
</evidence>
<evidence type="ECO:0000256" key="7">
    <source>
        <dbReference type="SAM" id="Phobius"/>
    </source>
</evidence>
<feature type="transmembrane region" description="Helical" evidence="7">
    <location>
        <begin position="29"/>
        <end position="50"/>
    </location>
</feature>
<evidence type="ECO:0000256" key="1">
    <source>
        <dbReference type="ARBA" id="ARBA00004141"/>
    </source>
</evidence>
<keyword evidence="5 7" id="KW-1133">Transmembrane helix</keyword>